<evidence type="ECO:0000256" key="3">
    <source>
        <dbReference type="ARBA" id="ARBA00022692"/>
    </source>
</evidence>
<reference evidence="8 9" key="1">
    <citation type="submission" date="2018-10" db="EMBL/GenBank/DDBJ databases">
        <title>Genomic Encyclopedia of Archaeal and Bacterial Type Strains, Phase II (KMG-II): from individual species to whole genera.</title>
        <authorList>
            <person name="Goeker M."/>
        </authorList>
    </citation>
    <scope>NUCLEOTIDE SEQUENCE [LARGE SCALE GENOMIC DNA]</scope>
    <source>
        <strain evidence="8 9">DSM 43383</strain>
    </source>
</reference>
<dbReference type="InterPro" id="IPR050638">
    <property type="entry name" value="AA-Vitamin_Transporters"/>
</dbReference>
<dbReference type="RefSeq" id="WP_211343138.1">
    <property type="nucleotide sequence ID" value="NZ_RBWU01000005.1"/>
</dbReference>
<feature type="transmembrane region" description="Helical" evidence="6">
    <location>
        <begin position="135"/>
        <end position="154"/>
    </location>
</feature>
<organism evidence="8 9">
    <name type="scientific">Actinomadura pelletieri DSM 43383</name>
    <dbReference type="NCBI Taxonomy" id="1120940"/>
    <lineage>
        <taxon>Bacteria</taxon>
        <taxon>Bacillati</taxon>
        <taxon>Actinomycetota</taxon>
        <taxon>Actinomycetes</taxon>
        <taxon>Streptosporangiales</taxon>
        <taxon>Thermomonosporaceae</taxon>
        <taxon>Actinomadura</taxon>
    </lineage>
</organism>
<dbReference type="InterPro" id="IPR000620">
    <property type="entry name" value="EamA_dom"/>
</dbReference>
<comment type="subcellular location">
    <subcellularLocation>
        <location evidence="1">Membrane</location>
        <topology evidence="1">Multi-pass membrane protein</topology>
    </subcellularLocation>
</comment>
<keyword evidence="3 6" id="KW-0812">Transmembrane</keyword>
<evidence type="ECO:0000256" key="5">
    <source>
        <dbReference type="ARBA" id="ARBA00023136"/>
    </source>
</evidence>
<feature type="transmembrane region" description="Helical" evidence="6">
    <location>
        <begin position="60"/>
        <end position="79"/>
    </location>
</feature>
<comment type="caution">
    <text evidence="8">The sequence shown here is derived from an EMBL/GenBank/DDBJ whole genome shotgun (WGS) entry which is preliminary data.</text>
</comment>
<dbReference type="EMBL" id="RBWU01000005">
    <property type="protein sequence ID" value="RKS71810.1"/>
    <property type="molecule type" value="Genomic_DNA"/>
</dbReference>
<feature type="transmembrane region" description="Helical" evidence="6">
    <location>
        <begin position="166"/>
        <end position="184"/>
    </location>
</feature>
<dbReference type="AlphaFoldDB" id="A0A495QI20"/>
<keyword evidence="5 6" id="KW-0472">Membrane</keyword>
<gene>
    <name evidence="8" type="ORF">BZB76_4620</name>
</gene>
<feature type="transmembrane region" description="Helical" evidence="6">
    <location>
        <begin position="29"/>
        <end position="48"/>
    </location>
</feature>
<keyword evidence="4 6" id="KW-1133">Transmembrane helix</keyword>
<comment type="similarity">
    <text evidence="2">Belongs to the EamA transporter family.</text>
</comment>
<protein>
    <submittedName>
        <fullName evidence="8">Inner membrane transporter RhtA</fullName>
    </submittedName>
</protein>
<evidence type="ECO:0000259" key="7">
    <source>
        <dbReference type="Pfam" id="PF00892"/>
    </source>
</evidence>
<dbReference type="GO" id="GO:0016020">
    <property type="term" value="C:membrane"/>
    <property type="evidence" value="ECO:0007669"/>
    <property type="project" value="UniProtKB-SubCell"/>
</dbReference>
<feature type="transmembrane region" description="Helical" evidence="6">
    <location>
        <begin position="85"/>
        <end position="103"/>
    </location>
</feature>
<dbReference type="SUPFAM" id="SSF103481">
    <property type="entry name" value="Multidrug resistance efflux transporter EmrE"/>
    <property type="match status" value="1"/>
</dbReference>
<name>A0A495QI20_9ACTN</name>
<sequence>MTPAFYVVGSVVSIQVGQACGKELFGAVGAFGVVTLRLVLAAAVLVLVRRPRLPSSRRELCLVLALGTAVAGMNVIYLALERLEMGVAVSVQFLGPLVLALLGSRRALDVLWAGLAWCGVWLFVDPLGSGSAVPVTGLIFALVSGASMAAYVVLNKRAGARSPDGSQLAYAVVWAALLSLPTGLAHAGPQLLRPSVLLAGLGVAVLSAVLPYSLDMAALRRLPSRVVAVLECLEPVVAGIAAAVILGEILDRSQWVAMSCVVVSSLGAVLTPRRGRVRTVKTREQGRD</sequence>
<evidence type="ECO:0000256" key="4">
    <source>
        <dbReference type="ARBA" id="ARBA00022989"/>
    </source>
</evidence>
<evidence type="ECO:0000256" key="6">
    <source>
        <dbReference type="SAM" id="Phobius"/>
    </source>
</evidence>
<evidence type="ECO:0000256" key="2">
    <source>
        <dbReference type="ARBA" id="ARBA00007362"/>
    </source>
</evidence>
<dbReference type="PANTHER" id="PTHR32322">
    <property type="entry name" value="INNER MEMBRANE TRANSPORTER"/>
    <property type="match status" value="1"/>
</dbReference>
<feature type="transmembrane region" description="Helical" evidence="6">
    <location>
        <begin position="196"/>
        <end position="214"/>
    </location>
</feature>
<feature type="transmembrane region" description="Helical" evidence="6">
    <location>
        <begin position="253"/>
        <end position="271"/>
    </location>
</feature>
<dbReference type="PANTHER" id="PTHR32322:SF2">
    <property type="entry name" value="EAMA DOMAIN-CONTAINING PROTEIN"/>
    <property type="match status" value="1"/>
</dbReference>
<dbReference type="Proteomes" id="UP000274601">
    <property type="component" value="Unassembled WGS sequence"/>
</dbReference>
<feature type="domain" description="EamA" evidence="7">
    <location>
        <begin position="136"/>
        <end position="267"/>
    </location>
</feature>
<dbReference type="Pfam" id="PF00892">
    <property type="entry name" value="EamA"/>
    <property type="match status" value="1"/>
</dbReference>
<evidence type="ECO:0000313" key="9">
    <source>
        <dbReference type="Proteomes" id="UP000274601"/>
    </source>
</evidence>
<feature type="transmembrane region" description="Helical" evidence="6">
    <location>
        <begin position="226"/>
        <end position="247"/>
    </location>
</feature>
<proteinExistence type="inferred from homology"/>
<feature type="transmembrane region" description="Helical" evidence="6">
    <location>
        <begin position="110"/>
        <end position="129"/>
    </location>
</feature>
<keyword evidence="9" id="KW-1185">Reference proteome</keyword>
<dbReference type="InterPro" id="IPR037185">
    <property type="entry name" value="EmrE-like"/>
</dbReference>
<evidence type="ECO:0000256" key="1">
    <source>
        <dbReference type="ARBA" id="ARBA00004141"/>
    </source>
</evidence>
<accession>A0A495QI20</accession>
<evidence type="ECO:0000313" key="8">
    <source>
        <dbReference type="EMBL" id="RKS71810.1"/>
    </source>
</evidence>